<dbReference type="Proteomes" id="UP001147747">
    <property type="component" value="Unassembled WGS sequence"/>
</dbReference>
<name>A0A9X0BF42_9EURO</name>
<dbReference type="RefSeq" id="XP_056494646.1">
    <property type="nucleotide sequence ID" value="XM_056626064.1"/>
</dbReference>
<evidence type="ECO:0000313" key="2">
    <source>
        <dbReference type="EMBL" id="KAJ5414800.1"/>
    </source>
</evidence>
<dbReference type="PANTHER" id="PTHR34315">
    <property type="match status" value="1"/>
</dbReference>
<keyword evidence="3" id="KW-1185">Reference proteome</keyword>
<reference evidence="2" key="2">
    <citation type="journal article" date="2023" name="IMA Fungus">
        <title>Comparative genomic study of the Penicillium genus elucidates a diverse pangenome and 15 lateral gene transfer events.</title>
        <authorList>
            <person name="Petersen C."/>
            <person name="Sorensen T."/>
            <person name="Nielsen M.R."/>
            <person name="Sondergaard T.E."/>
            <person name="Sorensen J.L."/>
            <person name="Fitzpatrick D.A."/>
            <person name="Frisvad J.C."/>
            <person name="Nielsen K.L."/>
        </authorList>
    </citation>
    <scope>NUCLEOTIDE SEQUENCE</scope>
    <source>
        <strain evidence="2">IBT 29677</strain>
    </source>
</reference>
<evidence type="ECO:0000256" key="1">
    <source>
        <dbReference type="SAM" id="MobiDB-lite"/>
    </source>
</evidence>
<dbReference type="SUPFAM" id="SSF49482">
    <property type="entry name" value="Aromatic compound dioxygenase"/>
    <property type="match status" value="1"/>
</dbReference>
<comment type="caution">
    <text evidence="2">The sequence shown here is derived from an EMBL/GenBank/DDBJ whole genome shotgun (WGS) entry which is preliminary data.</text>
</comment>
<evidence type="ECO:0008006" key="4">
    <source>
        <dbReference type="Google" id="ProtNLM"/>
    </source>
</evidence>
<dbReference type="InterPro" id="IPR015889">
    <property type="entry name" value="Intradiol_dOase_core"/>
</dbReference>
<proteinExistence type="predicted"/>
<dbReference type="AlphaFoldDB" id="A0A9X0BF42"/>
<dbReference type="PANTHER" id="PTHR34315:SF1">
    <property type="entry name" value="INTRADIOL RING-CLEAVAGE DIOXYGENASES DOMAIN-CONTAINING PROTEIN-RELATED"/>
    <property type="match status" value="1"/>
</dbReference>
<protein>
    <recommendedName>
        <fullName evidence="4">Intradiol ring-cleavage dioxygenases domain-containing protein</fullName>
    </recommendedName>
</protein>
<dbReference type="GeneID" id="81365044"/>
<dbReference type="OrthoDB" id="4368309at2759"/>
<accession>A0A9X0BF42</accession>
<dbReference type="GO" id="GO:0016702">
    <property type="term" value="F:oxidoreductase activity, acting on single donors with incorporation of molecular oxygen, incorporation of two atoms of oxygen"/>
    <property type="evidence" value="ECO:0007669"/>
    <property type="project" value="InterPro"/>
</dbReference>
<evidence type="ECO:0000313" key="3">
    <source>
        <dbReference type="Proteomes" id="UP001147747"/>
    </source>
</evidence>
<organism evidence="2 3">
    <name type="scientific">Penicillium cosmopolitanum</name>
    <dbReference type="NCBI Taxonomy" id="1131564"/>
    <lineage>
        <taxon>Eukaryota</taxon>
        <taxon>Fungi</taxon>
        <taxon>Dikarya</taxon>
        <taxon>Ascomycota</taxon>
        <taxon>Pezizomycotina</taxon>
        <taxon>Eurotiomycetes</taxon>
        <taxon>Eurotiomycetidae</taxon>
        <taxon>Eurotiales</taxon>
        <taxon>Aspergillaceae</taxon>
        <taxon>Penicillium</taxon>
    </lineage>
</organism>
<feature type="region of interest" description="Disordered" evidence="1">
    <location>
        <begin position="164"/>
        <end position="196"/>
    </location>
</feature>
<gene>
    <name evidence="2" type="ORF">N7509_001427</name>
</gene>
<dbReference type="GO" id="GO:0005506">
    <property type="term" value="F:iron ion binding"/>
    <property type="evidence" value="ECO:0007669"/>
    <property type="project" value="InterPro"/>
</dbReference>
<reference evidence="2" key="1">
    <citation type="submission" date="2022-12" db="EMBL/GenBank/DDBJ databases">
        <authorList>
            <person name="Petersen C."/>
        </authorList>
    </citation>
    <scope>NUCLEOTIDE SEQUENCE</scope>
    <source>
        <strain evidence="2">IBT 29677</strain>
    </source>
</reference>
<dbReference type="EMBL" id="JAPZBU010000003">
    <property type="protein sequence ID" value="KAJ5414800.1"/>
    <property type="molecule type" value="Genomic_DNA"/>
</dbReference>
<sequence length="196" mass="20752">MQKGITGVYSGIVSSGNGDSSDELNISSTFHRGIEESDSNGVVHFQSTFPGNYTSRATHIHVLTHPANETEVLANGTISGLYTSHSSHVGQFFFDQDLISAIEKISPYTTNTQDLTTNAHDSILAEEADAIQTLWSMSIWAMRSLTESLLGSLLRYPRSLYTEQGGPENESSGGMGGGGGGNGCSPPGASTTRVFA</sequence>
<feature type="compositionally biased region" description="Gly residues" evidence="1">
    <location>
        <begin position="173"/>
        <end position="183"/>
    </location>
</feature>
<dbReference type="Gene3D" id="2.60.130.10">
    <property type="entry name" value="Aromatic compound dioxygenase"/>
    <property type="match status" value="1"/>
</dbReference>